<dbReference type="GO" id="GO:0046872">
    <property type="term" value="F:metal ion binding"/>
    <property type="evidence" value="ECO:0007669"/>
    <property type="project" value="UniProtKB-UniRule"/>
</dbReference>
<evidence type="ECO:0000256" key="2">
    <source>
        <dbReference type="ARBA" id="ARBA00022723"/>
    </source>
</evidence>
<evidence type="ECO:0000256" key="5">
    <source>
        <dbReference type="RuleBase" id="RU362121"/>
    </source>
</evidence>
<dbReference type="EMBL" id="JAKKPZ010000007">
    <property type="protein sequence ID" value="KAI1719098.1"/>
    <property type="molecule type" value="Genomic_DNA"/>
</dbReference>
<evidence type="ECO:0000256" key="4">
    <source>
        <dbReference type="ARBA" id="ARBA00038168"/>
    </source>
</evidence>
<comment type="caution">
    <text evidence="7">The sequence shown here is derived from an EMBL/GenBank/DDBJ whole genome shotgun (WGS) entry which is preliminary data.</text>
</comment>
<dbReference type="InterPro" id="IPR001199">
    <property type="entry name" value="Cyt_B5-like_heme/steroid-bd"/>
</dbReference>
<dbReference type="PROSITE" id="PS00191">
    <property type="entry name" value="CYTOCHROME_B5_1"/>
    <property type="match status" value="1"/>
</dbReference>
<sequence length="184" mass="20624">MVRRYSFARNDNSLNKIVIVNLRGSSAESTFVACEFGDSQTPFTGQMMGYVEVPLPVRMLVTRENVMDFDSLPHYTREEIRHKHNSNWLIINELVYDLTDFLRMHPGGIEVLLEHMGLDATSVFEDVGHSSIAKGLMLRYVVGRVANKADLVASKFCRRDSAGGVKTTETIRSIATATAAIQRI</sequence>
<dbReference type="GO" id="GO:0020037">
    <property type="term" value="F:heme binding"/>
    <property type="evidence" value="ECO:0007669"/>
    <property type="project" value="UniProtKB-UniRule"/>
</dbReference>
<evidence type="ECO:0000256" key="1">
    <source>
        <dbReference type="ARBA" id="ARBA00022617"/>
    </source>
</evidence>
<dbReference type="PANTHER" id="PTHR19359">
    <property type="entry name" value="CYTOCHROME B5"/>
    <property type="match status" value="1"/>
</dbReference>
<dbReference type="SUPFAM" id="SSF55856">
    <property type="entry name" value="Cytochrome b5-like heme/steroid binding domain"/>
    <property type="match status" value="1"/>
</dbReference>
<keyword evidence="1 5" id="KW-0349">Heme</keyword>
<evidence type="ECO:0000259" key="6">
    <source>
        <dbReference type="PROSITE" id="PS50255"/>
    </source>
</evidence>
<proteinExistence type="inferred from homology"/>
<keyword evidence="2 5" id="KW-0479">Metal-binding</keyword>
<dbReference type="InterPro" id="IPR050668">
    <property type="entry name" value="Cytochrome_b5"/>
</dbReference>
<dbReference type="Proteomes" id="UP001201812">
    <property type="component" value="Unassembled WGS sequence"/>
</dbReference>
<dbReference type="Pfam" id="PF00173">
    <property type="entry name" value="Cyt-b5"/>
    <property type="match status" value="1"/>
</dbReference>
<dbReference type="InterPro" id="IPR036400">
    <property type="entry name" value="Cyt_B5-like_heme/steroid_sf"/>
</dbReference>
<comment type="similarity">
    <text evidence="4 5">Belongs to the cytochrome b5 family.</text>
</comment>
<name>A0AAD4R9F4_9BILA</name>
<gene>
    <name evidence="7" type="ORF">DdX_06223</name>
</gene>
<evidence type="ECO:0000256" key="3">
    <source>
        <dbReference type="ARBA" id="ARBA00023004"/>
    </source>
</evidence>
<evidence type="ECO:0000313" key="7">
    <source>
        <dbReference type="EMBL" id="KAI1719098.1"/>
    </source>
</evidence>
<dbReference type="GO" id="GO:0016020">
    <property type="term" value="C:membrane"/>
    <property type="evidence" value="ECO:0007669"/>
    <property type="project" value="TreeGrafter"/>
</dbReference>
<dbReference type="PROSITE" id="PS50255">
    <property type="entry name" value="CYTOCHROME_B5_2"/>
    <property type="match status" value="1"/>
</dbReference>
<accession>A0AAD4R9F4</accession>
<keyword evidence="8" id="KW-1185">Reference proteome</keyword>
<dbReference type="PRINTS" id="PR00363">
    <property type="entry name" value="CYTOCHROMEB5"/>
</dbReference>
<dbReference type="AlphaFoldDB" id="A0AAD4R9F4"/>
<feature type="domain" description="Cytochrome b5 heme-binding" evidence="6">
    <location>
        <begin position="64"/>
        <end position="146"/>
    </location>
</feature>
<dbReference type="SMART" id="SM01117">
    <property type="entry name" value="Cyt-b5"/>
    <property type="match status" value="1"/>
</dbReference>
<organism evidence="7 8">
    <name type="scientific">Ditylenchus destructor</name>
    <dbReference type="NCBI Taxonomy" id="166010"/>
    <lineage>
        <taxon>Eukaryota</taxon>
        <taxon>Metazoa</taxon>
        <taxon>Ecdysozoa</taxon>
        <taxon>Nematoda</taxon>
        <taxon>Chromadorea</taxon>
        <taxon>Rhabditida</taxon>
        <taxon>Tylenchina</taxon>
        <taxon>Tylenchomorpha</taxon>
        <taxon>Sphaerularioidea</taxon>
        <taxon>Anguinidae</taxon>
        <taxon>Anguininae</taxon>
        <taxon>Ditylenchus</taxon>
    </lineage>
</organism>
<evidence type="ECO:0000313" key="8">
    <source>
        <dbReference type="Proteomes" id="UP001201812"/>
    </source>
</evidence>
<protein>
    <submittedName>
        <fullName evidence="7">Cytochrome b5-like heme/Steroid binding domain-containing protein</fullName>
    </submittedName>
</protein>
<dbReference type="Gene3D" id="3.10.120.10">
    <property type="entry name" value="Cytochrome b5-like heme/steroid binding domain"/>
    <property type="match status" value="1"/>
</dbReference>
<reference evidence="7" key="1">
    <citation type="submission" date="2022-01" db="EMBL/GenBank/DDBJ databases">
        <title>Genome Sequence Resource for Two Populations of Ditylenchus destructor, the Migratory Endoparasitic Phytonematode.</title>
        <authorList>
            <person name="Zhang H."/>
            <person name="Lin R."/>
            <person name="Xie B."/>
        </authorList>
    </citation>
    <scope>NUCLEOTIDE SEQUENCE</scope>
    <source>
        <strain evidence="7">BazhouSP</strain>
    </source>
</reference>
<dbReference type="InterPro" id="IPR018506">
    <property type="entry name" value="Cyt_B5_heme-BS"/>
</dbReference>
<keyword evidence="3 5" id="KW-0408">Iron</keyword>